<comment type="caution">
    <text evidence="1">The sequence shown here is derived from an EMBL/GenBank/DDBJ whole genome shotgun (WGS) entry which is preliminary data.</text>
</comment>
<name>A0A9X2YL36_9MYCO</name>
<keyword evidence="2" id="KW-1185">Reference proteome</keyword>
<sequence>MDPGELVHVDLTDIERRLLLAGLTEFGGPAAGAPALAPLVGAVSTDAFYQLTERLRVAIKNQAPLSDLDWARALVLTEICWASDILGAASEFGTNMPDSVALPALRSLQRKLVTGERIRALMDVRANPG</sequence>
<accession>A0A9X2YL36</accession>
<reference evidence="1" key="1">
    <citation type="submission" date="2020-07" db="EMBL/GenBank/DDBJ databases">
        <authorList>
            <person name="Pettersson B.M.F."/>
            <person name="Behra P.R.K."/>
            <person name="Ramesh M."/>
            <person name="Das S."/>
            <person name="Dasgupta S."/>
            <person name="Kirsebom L.A."/>
        </authorList>
    </citation>
    <scope>NUCLEOTIDE SEQUENCE</scope>
    <source>
        <strain evidence="1">DSM 44838</strain>
    </source>
</reference>
<evidence type="ECO:0000313" key="2">
    <source>
        <dbReference type="Proteomes" id="UP001141629"/>
    </source>
</evidence>
<dbReference type="Proteomes" id="UP001141629">
    <property type="component" value="Unassembled WGS sequence"/>
</dbReference>
<dbReference type="EMBL" id="JACKVK010000008">
    <property type="protein sequence ID" value="MCV7421408.1"/>
    <property type="molecule type" value="Genomic_DNA"/>
</dbReference>
<proteinExistence type="predicted"/>
<dbReference type="RefSeq" id="WP_263996185.1">
    <property type="nucleotide sequence ID" value="NZ_JACKVK010000008.1"/>
</dbReference>
<evidence type="ECO:0000313" key="1">
    <source>
        <dbReference type="EMBL" id="MCV7421408.1"/>
    </source>
</evidence>
<reference evidence="1" key="2">
    <citation type="journal article" date="2022" name="BMC Genomics">
        <title>Comparative genome analysis of mycobacteria focusing on tRNA and non-coding RNA.</title>
        <authorList>
            <person name="Behra P.R.K."/>
            <person name="Pettersson B.M.F."/>
            <person name="Ramesh M."/>
            <person name="Das S."/>
            <person name="Dasgupta S."/>
            <person name="Kirsebom L.A."/>
        </authorList>
    </citation>
    <scope>NUCLEOTIDE SEQUENCE</scope>
    <source>
        <strain evidence="1">DSM 44838</strain>
    </source>
</reference>
<organism evidence="1 2">
    <name type="scientific">Mycobacterium yunnanensis</name>
    <dbReference type="NCBI Taxonomy" id="368477"/>
    <lineage>
        <taxon>Bacteria</taxon>
        <taxon>Bacillati</taxon>
        <taxon>Actinomycetota</taxon>
        <taxon>Actinomycetes</taxon>
        <taxon>Mycobacteriales</taxon>
        <taxon>Mycobacteriaceae</taxon>
        <taxon>Mycobacterium</taxon>
    </lineage>
</organism>
<protein>
    <submittedName>
        <fullName evidence="1">Uncharacterized protein</fullName>
    </submittedName>
</protein>
<gene>
    <name evidence="1" type="ORF">H7K45_12725</name>
</gene>
<dbReference type="AlphaFoldDB" id="A0A9X2YL36"/>